<evidence type="ECO:0000256" key="1">
    <source>
        <dbReference type="ARBA" id="ARBA00022734"/>
    </source>
</evidence>
<dbReference type="SMART" id="SM00034">
    <property type="entry name" value="CLECT"/>
    <property type="match status" value="1"/>
</dbReference>
<dbReference type="STRING" id="42514.ENSPNAP00000026779"/>
<dbReference type="Gene3D" id="1.20.5.400">
    <property type="match status" value="1"/>
</dbReference>
<evidence type="ECO:0000256" key="4">
    <source>
        <dbReference type="SAM" id="Phobius"/>
    </source>
</evidence>
<dbReference type="PROSITE" id="PS50041">
    <property type="entry name" value="C_TYPE_LECTIN_2"/>
    <property type="match status" value="1"/>
</dbReference>
<reference evidence="6 7" key="1">
    <citation type="submission" date="2020-10" db="EMBL/GenBank/DDBJ databases">
        <title>Pygocentrus nattereri (red-bellied piranha) genome, fPygNat1, primary haplotype.</title>
        <authorList>
            <person name="Myers G."/>
            <person name="Meyer A."/>
            <person name="Karagic N."/>
            <person name="Pippel M."/>
            <person name="Winkler S."/>
            <person name="Tracey A."/>
            <person name="Wood J."/>
            <person name="Formenti G."/>
            <person name="Howe K."/>
            <person name="Fedrigo O."/>
            <person name="Jarvis E.D."/>
        </authorList>
    </citation>
    <scope>NUCLEOTIDE SEQUENCE [LARGE SCALE GENOMIC DNA]</scope>
</reference>
<dbReference type="Pfam" id="PF00059">
    <property type="entry name" value="Lectin_C"/>
    <property type="match status" value="1"/>
</dbReference>
<dbReference type="GeneTree" id="ENSGT01020000230338"/>
<keyword evidence="7" id="KW-1185">Reference proteome</keyword>
<feature type="transmembrane region" description="Helical" evidence="4">
    <location>
        <begin position="59"/>
        <end position="79"/>
    </location>
</feature>
<dbReference type="Ensembl" id="ENSPNAT00000004267.2">
    <property type="protein sequence ID" value="ENSPNAP00000026779.2"/>
    <property type="gene ID" value="ENSPNAG00000002104.2"/>
</dbReference>
<feature type="domain" description="C-type lectin" evidence="5">
    <location>
        <begin position="125"/>
        <end position="210"/>
    </location>
</feature>
<dbReference type="InterPro" id="IPR001304">
    <property type="entry name" value="C-type_lectin-like"/>
</dbReference>
<dbReference type="GO" id="GO:0030246">
    <property type="term" value="F:carbohydrate binding"/>
    <property type="evidence" value="ECO:0007669"/>
    <property type="project" value="UniProtKB-KW"/>
</dbReference>
<evidence type="ECO:0000256" key="2">
    <source>
        <dbReference type="ARBA" id="ARBA00023157"/>
    </source>
</evidence>
<keyword evidence="4" id="KW-1133">Transmembrane helix</keyword>
<feature type="transmembrane region" description="Helical" evidence="4">
    <location>
        <begin position="7"/>
        <end position="25"/>
    </location>
</feature>
<reference evidence="6" key="3">
    <citation type="submission" date="2025-09" db="UniProtKB">
        <authorList>
            <consortium name="Ensembl"/>
        </authorList>
    </citation>
    <scope>IDENTIFICATION</scope>
</reference>
<dbReference type="PANTHER" id="PTHR46490:SF6">
    <property type="entry name" value="ASIALOGLYCOPROTEIN RECEPTOR 1-LIKE-RELATED"/>
    <property type="match status" value="1"/>
</dbReference>
<keyword evidence="4" id="KW-0472">Membrane</keyword>
<dbReference type="SUPFAM" id="SSF56436">
    <property type="entry name" value="C-type lectin-like"/>
    <property type="match status" value="1"/>
</dbReference>
<reference evidence="6" key="2">
    <citation type="submission" date="2025-08" db="UniProtKB">
        <authorList>
            <consortium name="Ensembl"/>
        </authorList>
    </citation>
    <scope>IDENTIFICATION</scope>
</reference>
<proteinExistence type="predicted"/>
<dbReference type="InterPro" id="IPR016186">
    <property type="entry name" value="C-type_lectin-like/link_sf"/>
</dbReference>
<keyword evidence="2" id="KW-1015">Disulfide bond</keyword>
<dbReference type="Gene3D" id="3.10.100.10">
    <property type="entry name" value="Mannose-Binding Protein A, subunit A"/>
    <property type="match status" value="1"/>
</dbReference>
<organism evidence="6 7">
    <name type="scientific">Pygocentrus nattereri</name>
    <name type="common">Red-bellied piranha</name>
    <dbReference type="NCBI Taxonomy" id="42514"/>
    <lineage>
        <taxon>Eukaryota</taxon>
        <taxon>Metazoa</taxon>
        <taxon>Chordata</taxon>
        <taxon>Craniata</taxon>
        <taxon>Vertebrata</taxon>
        <taxon>Euteleostomi</taxon>
        <taxon>Actinopterygii</taxon>
        <taxon>Neopterygii</taxon>
        <taxon>Teleostei</taxon>
        <taxon>Ostariophysi</taxon>
        <taxon>Characiformes</taxon>
        <taxon>Characoidei</taxon>
        <taxon>Pygocentrus</taxon>
    </lineage>
</organism>
<dbReference type="InterPro" id="IPR052309">
    <property type="entry name" value="C-type_Lectin_Domain_Fam1"/>
</dbReference>
<dbReference type="PANTHER" id="PTHR46490">
    <property type="entry name" value="C-TYPE LECTIN DOMAIN FAMILY 12 MEMBER A-RELATED"/>
    <property type="match status" value="1"/>
</dbReference>
<dbReference type="InterPro" id="IPR016187">
    <property type="entry name" value="CTDL_fold"/>
</dbReference>
<keyword evidence="4" id="KW-0812">Transmembrane</keyword>
<keyword evidence="1" id="KW-0430">Lectin</keyword>
<evidence type="ECO:0000313" key="6">
    <source>
        <dbReference type="Ensembl" id="ENSPNAP00000026779.2"/>
    </source>
</evidence>
<sequence length="216" mass="25032">MTLREKWLCVCIIFLPYCPHLTVLYEEPNNDFSILNYLIVLYRGAGGNNTERSGCNRLATVWLGLLCIVLLVAIIFLTIEREQLQTSNTNLITERDQLKTSNNKLITERDQLKFCAQNEMGWLYFRSSLYYIALANKNWYDSRRYCRQKGADLLIINSRLEQDFLSSFLGTNEGNMFWIGLTDSDQEGSWKWVDGSWPTMPNTLKCSDCVMSCTIL</sequence>
<evidence type="ECO:0000256" key="3">
    <source>
        <dbReference type="ARBA" id="ARBA00023180"/>
    </source>
</evidence>
<evidence type="ECO:0000259" key="5">
    <source>
        <dbReference type="PROSITE" id="PS50041"/>
    </source>
</evidence>
<dbReference type="OMA" id="MESKANH"/>
<evidence type="ECO:0000313" key="7">
    <source>
        <dbReference type="Proteomes" id="UP001501920"/>
    </source>
</evidence>
<dbReference type="Proteomes" id="UP001501920">
    <property type="component" value="Chromosome 22"/>
</dbReference>
<dbReference type="AlphaFoldDB" id="A0A3B4DUY3"/>
<name>A0A3B4DUY3_PYGNA</name>
<keyword evidence="3" id="KW-0325">Glycoprotein</keyword>
<accession>A0A3B4DUY3</accession>
<protein>
    <recommendedName>
        <fullName evidence="5">C-type lectin domain-containing protein</fullName>
    </recommendedName>
</protein>